<dbReference type="InterPro" id="IPR040250">
    <property type="entry name" value="Nucleobindin"/>
</dbReference>
<dbReference type="OrthoDB" id="289247at2759"/>
<dbReference type="SUPFAM" id="SSF47473">
    <property type="entry name" value="EF-hand"/>
    <property type="match status" value="1"/>
</dbReference>
<evidence type="ECO:0000256" key="2">
    <source>
        <dbReference type="ARBA" id="ARBA00022837"/>
    </source>
</evidence>
<dbReference type="GO" id="GO:0005793">
    <property type="term" value="C:endoplasmic reticulum-Golgi intermediate compartment"/>
    <property type="evidence" value="ECO:0007669"/>
    <property type="project" value="TreeGrafter"/>
</dbReference>
<dbReference type="RefSeq" id="XP_007375383.1">
    <property type="nucleotide sequence ID" value="XM_007375321.1"/>
</dbReference>
<dbReference type="HOGENOM" id="CLU_096561_1_0_1"/>
<dbReference type="InterPro" id="IPR002048">
    <property type="entry name" value="EF_hand_dom"/>
</dbReference>
<dbReference type="PROSITE" id="PS50222">
    <property type="entry name" value="EF_HAND_2"/>
    <property type="match status" value="1"/>
</dbReference>
<feature type="chain" id="PRO_5012655289" description="EF-hand domain-containing protein" evidence="3">
    <location>
        <begin position="16"/>
        <end position="222"/>
    </location>
</feature>
<dbReference type="PANTHER" id="PTHR19237">
    <property type="entry name" value="NUCLEOBINDIN"/>
    <property type="match status" value="1"/>
</dbReference>
<keyword evidence="2" id="KW-0106">Calcium</keyword>
<protein>
    <recommendedName>
        <fullName evidence="4">EF-hand domain-containing protein</fullName>
    </recommendedName>
</protein>
<evidence type="ECO:0000313" key="5">
    <source>
        <dbReference type="EMBL" id="EGW32107.1"/>
    </source>
</evidence>
<dbReference type="Gene3D" id="1.10.238.10">
    <property type="entry name" value="EF-hand"/>
    <property type="match status" value="1"/>
</dbReference>
<accession>G3APC9</accession>
<proteinExistence type="predicted"/>
<evidence type="ECO:0000256" key="1">
    <source>
        <dbReference type="ARBA" id="ARBA00022729"/>
    </source>
</evidence>
<dbReference type="KEGG" id="spaa:SPAPADRAFT_50696"/>
<gene>
    <name evidence="5" type="ORF">SPAPADRAFT_50696</name>
</gene>
<reference evidence="5 6" key="1">
    <citation type="journal article" date="2011" name="Proc. Natl. Acad. Sci. U.S.A.">
        <title>Comparative genomics of xylose-fermenting fungi for enhanced biofuel production.</title>
        <authorList>
            <person name="Wohlbach D.J."/>
            <person name="Kuo A."/>
            <person name="Sato T.K."/>
            <person name="Potts K.M."/>
            <person name="Salamov A.A."/>
            <person name="LaButti K.M."/>
            <person name="Sun H."/>
            <person name="Clum A."/>
            <person name="Pangilinan J.L."/>
            <person name="Lindquist E.A."/>
            <person name="Lucas S."/>
            <person name="Lapidus A."/>
            <person name="Jin M."/>
            <person name="Gunawan C."/>
            <person name="Balan V."/>
            <person name="Dale B.E."/>
            <person name="Jeffries T.W."/>
            <person name="Zinkel R."/>
            <person name="Barry K.W."/>
            <person name="Grigoriev I.V."/>
            <person name="Gasch A.P."/>
        </authorList>
    </citation>
    <scope>NUCLEOTIDE SEQUENCE [LARGE SCALE GENOMIC DNA]</scope>
    <source>
        <strain evidence="6">NRRL Y-27907 / 11-Y1</strain>
    </source>
</reference>
<dbReference type="eggNOG" id="ENOG502QRFY">
    <property type="taxonomic scope" value="Eukaryota"/>
</dbReference>
<dbReference type="InterPro" id="IPR018247">
    <property type="entry name" value="EF_Hand_1_Ca_BS"/>
</dbReference>
<dbReference type="GO" id="GO:0005509">
    <property type="term" value="F:calcium ion binding"/>
    <property type="evidence" value="ECO:0007669"/>
    <property type="project" value="InterPro"/>
</dbReference>
<evidence type="ECO:0000313" key="6">
    <source>
        <dbReference type="Proteomes" id="UP000000709"/>
    </source>
</evidence>
<dbReference type="GeneID" id="18871475"/>
<organism evidence="6">
    <name type="scientific">Spathaspora passalidarum (strain NRRL Y-27907 / 11-Y1)</name>
    <dbReference type="NCBI Taxonomy" id="619300"/>
    <lineage>
        <taxon>Eukaryota</taxon>
        <taxon>Fungi</taxon>
        <taxon>Dikarya</taxon>
        <taxon>Ascomycota</taxon>
        <taxon>Saccharomycotina</taxon>
        <taxon>Pichiomycetes</taxon>
        <taxon>Debaryomycetaceae</taxon>
        <taxon>Spathaspora</taxon>
    </lineage>
</organism>
<keyword evidence="1 3" id="KW-0732">Signal</keyword>
<feature type="signal peptide" evidence="3">
    <location>
        <begin position="1"/>
        <end position="15"/>
    </location>
</feature>
<dbReference type="InterPro" id="IPR011992">
    <property type="entry name" value="EF-hand-dom_pair"/>
</dbReference>
<dbReference type="EMBL" id="GL996502">
    <property type="protein sequence ID" value="EGW32107.1"/>
    <property type="molecule type" value="Genomic_DNA"/>
</dbReference>
<evidence type="ECO:0000259" key="4">
    <source>
        <dbReference type="PROSITE" id="PS50222"/>
    </source>
</evidence>
<feature type="domain" description="EF-hand" evidence="4">
    <location>
        <begin position="102"/>
        <end position="137"/>
    </location>
</feature>
<evidence type="ECO:0000256" key="3">
    <source>
        <dbReference type="SAM" id="SignalP"/>
    </source>
</evidence>
<dbReference type="OMA" id="ADWMTKH"/>
<dbReference type="InParanoid" id="G3APC9"/>
<dbReference type="PROSITE" id="PS00018">
    <property type="entry name" value="EF_HAND_1"/>
    <property type="match status" value="1"/>
</dbReference>
<dbReference type="FunCoup" id="G3APC9">
    <property type="interactions" value="36"/>
</dbReference>
<name>G3APC9_SPAPN</name>
<sequence length="222" mass="25408">MKLSLFLPFLVLVNAHGDHSGHGSDKPAVKPPQLTWAQWHMAQEHNLDDYDAATFFTLHDLSGSRAWSRADILNIYGLINPRVGDGSGMGSHGNNEEISKQAKDKVVNTILGLIDSNKDGQISWDEWIQFSAKGGELPDLGYGPGHHLDFESEYEEHHWKKYHMNDDPDVLIKHKEDIEHELLHHEHEIEETHHKAPQIRQVTKNFLSKINLHNLTPRYTKK</sequence>
<dbReference type="AlphaFoldDB" id="G3APC9"/>
<dbReference type="PANTHER" id="PTHR19237:SF20">
    <property type="entry name" value="NUCLEOBINDIN 1"/>
    <property type="match status" value="1"/>
</dbReference>
<keyword evidence="6" id="KW-1185">Reference proteome</keyword>
<dbReference type="Proteomes" id="UP000000709">
    <property type="component" value="Unassembled WGS sequence"/>
</dbReference>